<evidence type="ECO:0000256" key="2">
    <source>
        <dbReference type="SAM" id="SignalP"/>
    </source>
</evidence>
<accession>A0A1H3DQE1</accession>
<dbReference type="AlphaFoldDB" id="A0A1H3DQE1"/>
<evidence type="ECO:0008006" key="5">
    <source>
        <dbReference type="Google" id="ProtNLM"/>
    </source>
</evidence>
<feature type="chain" id="PRO_5039421265" description="DUF3105 domain-containing protein" evidence="2">
    <location>
        <begin position="23"/>
        <end position="212"/>
    </location>
</feature>
<dbReference type="Pfam" id="PF11303">
    <property type="entry name" value="DUF3105"/>
    <property type="match status" value="1"/>
</dbReference>
<keyword evidence="2" id="KW-0732">Signal</keyword>
<proteinExistence type="predicted"/>
<protein>
    <recommendedName>
        <fullName evidence="5">DUF3105 domain-containing protein</fullName>
    </recommendedName>
</protein>
<dbReference type="STRING" id="589385.SAMN05421504_103481"/>
<keyword evidence="4" id="KW-1185">Reference proteome</keyword>
<feature type="compositionally biased region" description="Pro residues" evidence="1">
    <location>
        <begin position="195"/>
        <end position="212"/>
    </location>
</feature>
<evidence type="ECO:0000313" key="4">
    <source>
        <dbReference type="Proteomes" id="UP000199515"/>
    </source>
</evidence>
<dbReference type="InterPro" id="IPR021454">
    <property type="entry name" value="DUF3105"/>
</dbReference>
<organism evidence="3 4">
    <name type="scientific">Amycolatopsis xylanica</name>
    <dbReference type="NCBI Taxonomy" id="589385"/>
    <lineage>
        <taxon>Bacteria</taxon>
        <taxon>Bacillati</taxon>
        <taxon>Actinomycetota</taxon>
        <taxon>Actinomycetes</taxon>
        <taxon>Pseudonocardiales</taxon>
        <taxon>Pseudonocardiaceae</taxon>
        <taxon>Amycolatopsis</taxon>
    </lineage>
</organism>
<dbReference type="PROSITE" id="PS51257">
    <property type="entry name" value="PROKAR_LIPOPROTEIN"/>
    <property type="match status" value="1"/>
</dbReference>
<feature type="region of interest" description="Disordered" evidence="1">
    <location>
        <begin position="187"/>
        <end position="212"/>
    </location>
</feature>
<dbReference type="Proteomes" id="UP000199515">
    <property type="component" value="Unassembled WGS sequence"/>
</dbReference>
<gene>
    <name evidence="3" type="ORF">SAMN05421504_103481</name>
</gene>
<evidence type="ECO:0000313" key="3">
    <source>
        <dbReference type="EMBL" id="SDX68733.1"/>
    </source>
</evidence>
<sequence length="212" mass="22634">MRVIPIIIGATLLVTGCSTAIAGKAQPDPAADFVPSAADRDPSKRIPGVVTEKAEGVHVLPGQRVAYDHLPPFGGKHDPVWAACNGAVYAKAVRTEHMVHALEHGAVWIAYNPDQVSGGALDQLKARVDGKPYMLLSPYPGLDKPVSLQSWEHQLKVDTVDDPRIGQFIVALRTNPNTYFEVGAPCDSPQFDIDNPPPFDPAPPGADAVPPK</sequence>
<name>A0A1H3DQE1_9PSEU</name>
<feature type="signal peptide" evidence="2">
    <location>
        <begin position="1"/>
        <end position="22"/>
    </location>
</feature>
<reference evidence="3 4" key="1">
    <citation type="submission" date="2016-10" db="EMBL/GenBank/DDBJ databases">
        <authorList>
            <person name="de Groot N.N."/>
        </authorList>
    </citation>
    <scope>NUCLEOTIDE SEQUENCE [LARGE SCALE GENOMIC DNA]</scope>
    <source>
        <strain evidence="3 4">CPCC 202699</strain>
    </source>
</reference>
<evidence type="ECO:0000256" key="1">
    <source>
        <dbReference type="SAM" id="MobiDB-lite"/>
    </source>
</evidence>
<dbReference type="EMBL" id="FNON01000003">
    <property type="protein sequence ID" value="SDX68733.1"/>
    <property type="molecule type" value="Genomic_DNA"/>
</dbReference>